<evidence type="ECO:0000313" key="2">
    <source>
        <dbReference type="EMBL" id="OJJ45787.1"/>
    </source>
</evidence>
<keyword evidence="1" id="KW-1133">Transmembrane helix</keyword>
<dbReference type="GeneID" id="34614909"/>
<reference evidence="3" key="1">
    <citation type="journal article" date="2017" name="Genome Biol.">
        <title>Comparative genomics reveals high biological diversity and specific adaptations in the industrially and medically important fungal genus Aspergillus.</title>
        <authorList>
            <person name="de Vries R.P."/>
            <person name="Riley R."/>
            <person name="Wiebenga A."/>
            <person name="Aguilar-Osorio G."/>
            <person name="Amillis S."/>
            <person name="Uchima C.A."/>
            <person name="Anderluh G."/>
            <person name="Asadollahi M."/>
            <person name="Askin M."/>
            <person name="Barry K."/>
            <person name="Battaglia E."/>
            <person name="Bayram O."/>
            <person name="Benocci T."/>
            <person name="Braus-Stromeyer S.A."/>
            <person name="Caldana C."/>
            <person name="Canovas D."/>
            <person name="Cerqueira G.C."/>
            <person name="Chen F."/>
            <person name="Chen W."/>
            <person name="Choi C."/>
            <person name="Clum A."/>
            <person name="Dos Santos R.A."/>
            <person name="Damasio A.R."/>
            <person name="Diallinas G."/>
            <person name="Emri T."/>
            <person name="Fekete E."/>
            <person name="Flipphi M."/>
            <person name="Freyberg S."/>
            <person name="Gallo A."/>
            <person name="Gournas C."/>
            <person name="Habgood R."/>
            <person name="Hainaut M."/>
            <person name="Harispe M.L."/>
            <person name="Henrissat B."/>
            <person name="Hilden K.S."/>
            <person name="Hope R."/>
            <person name="Hossain A."/>
            <person name="Karabika E."/>
            <person name="Karaffa L."/>
            <person name="Karanyi Z."/>
            <person name="Krasevec N."/>
            <person name="Kuo A."/>
            <person name="Kusch H."/>
            <person name="LaButti K."/>
            <person name="Lagendijk E.L."/>
            <person name="Lapidus A."/>
            <person name="Levasseur A."/>
            <person name="Lindquist E."/>
            <person name="Lipzen A."/>
            <person name="Logrieco A.F."/>
            <person name="MacCabe A."/>
            <person name="Maekelae M.R."/>
            <person name="Malavazi I."/>
            <person name="Melin P."/>
            <person name="Meyer V."/>
            <person name="Mielnichuk N."/>
            <person name="Miskei M."/>
            <person name="Molnar A.P."/>
            <person name="Mule G."/>
            <person name="Ngan C.Y."/>
            <person name="Orejas M."/>
            <person name="Orosz E."/>
            <person name="Ouedraogo J.P."/>
            <person name="Overkamp K.M."/>
            <person name="Park H.-S."/>
            <person name="Perrone G."/>
            <person name="Piumi F."/>
            <person name="Punt P.J."/>
            <person name="Ram A.F."/>
            <person name="Ramon A."/>
            <person name="Rauscher S."/>
            <person name="Record E."/>
            <person name="Riano-Pachon D.M."/>
            <person name="Robert V."/>
            <person name="Roehrig J."/>
            <person name="Ruller R."/>
            <person name="Salamov A."/>
            <person name="Salih N.S."/>
            <person name="Samson R.A."/>
            <person name="Sandor E."/>
            <person name="Sanguinetti M."/>
            <person name="Schuetze T."/>
            <person name="Sepcic K."/>
            <person name="Shelest E."/>
            <person name="Sherlock G."/>
            <person name="Sophianopoulou V."/>
            <person name="Squina F.M."/>
            <person name="Sun H."/>
            <person name="Susca A."/>
            <person name="Todd R.B."/>
            <person name="Tsang A."/>
            <person name="Unkles S.E."/>
            <person name="van de Wiele N."/>
            <person name="van Rossen-Uffink D."/>
            <person name="Oliveira J.V."/>
            <person name="Vesth T.C."/>
            <person name="Visser J."/>
            <person name="Yu J.-H."/>
            <person name="Zhou M."/>
            <person name="Andersen M.R."/>
            <person name="Archer D.B."/>
            <person name="Baker S.E."/>
            <person name="Benoit I."/>
            <person name="Brakhage A.A."/>
            <person name="Braus G.H."/>
            <person name="Fischer R."/>
            <person name="Frisvad J.C."/>
            <person name="Goldman G.H."/>
            <person name="Houbraken J."/>
            <person name="Oakley B."/>
            <person name="Pocsi I."/>
            <person name="Scazzocchio C."/>
            <person name="Seiboth B."/>
            <person name="vanKuyk P.A."/>
            <person name="Wortman J."/>
            <person name="Dyer P.S."/>
            <person name="Grigoriev I.V."/>
        </authorList>
    </citation>
    <scope>NUCLEOTIDE SEQUENCE [LARGE SCALE GENOMIC DNA]</scope>
    <source>
        <strain evidence="3">CBS 506.65</strain>
    </source>
</reference>
<keyword evidence="1" id="KW-0472">Membrane</keyword>
<organism evidence="2 3">
    <name type="scientific">Penicilliopsis zonata CBS 506.65</name>
    <dbReference type="NCBI Taxonomy" id="1073090"/>
    <lineage>
        <taxon>Eukaryota</taxon>
        <taxon>Fungi</taxon>
        <taxon>Dikarya</taxon>
        <taxon>Ascomycota</taxon>
        <taxon>Pezizomycotina</taxon>
        <taxon>Eurotiomycetes</taxon>
        <taxon>Eurotiomycetidae</taxon>
        <taxon>Eurotiales</taxon>
        <taxon>Aspergillaceae</taxon>
        <taxon>Penicilliopsis</taxon>
    </lineage>
</organism>
<proteinExistence type="predicted"/>
<feature type="transmembrane region" description="Helical" evidence="1">
    <location>
        <begin position="19"/>
        <end position="38"/>
    </location>
</feature>
<dbReference type="RefSeq" id="XP_022580297.1">
    <property type="nucleotide sequence ID" value="XM_022728445.1"/>
</dbReference>
<evidence type="ECO:0000313" key="3">
    <source>
        <dbReference type="Proteomes" id="UP000184188"/>
    </source>
</evidence>
<keyword evidence="3" id="KW-1185">Reference proteome</keyword>
<keyword evidence="1" id="KW-0812">Transmembrane</keyword>
<dbReference type="Proteomes" id="UP000184188">
    <property type="component" value="Unassembled WGS sequence"/>
</dbReference>
<name>A0A1L9SFD2_9EURO</name>
<evidence type="ECO:0000256" key="1">
    <source>
        <dbReference type="SAM" id="Phobius"/>
    </source>
</evidence>
<dbReference type="EMBL" id="KV878344">
    <property type="protein sequence ID" value="OJJ45787.1"/>
    <property type="molecule type" value="Genomic_DNA"/>
</dbReference>
<protein>
    <submittedName>
        <fullName evidence="2">Uncharacterized protein</fullName>
    </submittedName>
</protein>
<sequence length="129" mass="14619">MVQCVPRGSSRLSRRVMKIFYPCPFIFLIFLISALLFLPGMELHVFTSMISGDGSMAHREEITRVDFYLSGYYSSAFICDMNSGAGFLAWCSLFSMLDNYEFCLCSYCGLTTWSMTHSPLSLHCSRSPL</sequence>
<accession>A0A1L9SFD2</accession>
<dbReference type="VEuPathDB" id="FungiDB:ASPZODRAFT_527554"/>
<gene>
    <name evidence="2" type="ORF">ASPZODRAFT_527554</name>
</gene>
<dbReference type="AlphaFoldDB" id="A0A1L9SFD2"/>